<accession>A0A3N4IAL0</accession>
<dbReference type="AlphaFoldDB" id="A0A3N4IAL0"/>
<dbReference type="EMBL" id="ML119667">
    <property type="protein sequence ID" value="RPA83112.1"/>
    <property type="molecule type" value="Genomic_DNA"/>
</dbReference>
<protein>
    <submittedName>
        <fullName evidence="3">Uncharacterized protein</fullName>
    </submittedName>
</protein>
<reference evidence="3 4" key="1">
    <citation type="journal article" date="2018" name="Nat. Ecol. Evol.">
        <title>Pezizomycetes genomes reveal the molecular basis of ectomycorrhizal truffle lifestyle.</title>
        <authorList>
            <person name="Murat C."/>
            <person name="Payen T."/>
            <person name="Noel B."/>
            <person name="Kuo A."/>
            <person name="Morin E."/>
            <person name="Chen J."/>
            <person name="Kohler A."/>
            <person name="Krizsan K."/>
            <person name="Balestrini R."/>
            <person name="Da Silva C."/>
            <person name="Montanini B."/>
            <person name="Hainaut M."/>
            <person name="Levati E."/>
            <person name="Barry K.W."/>
            <person name="Belfiori B."/>
            <person name="Cichocki N."/>
            <person name="Clum A."/>
            <person name="Dockter R.B."/>
            <person name="Fauchery L."/>
            <person name="Guy J."/>
            <person name="Iotti M."/>
            <person name="Le Tacon F."/>
            <person name="Lindquist E.A."/>
            <person name="Lipzen A."/>
            <person name="Malagnac F."/>
            <person name="Mello A."/>
            <person name="Molinier V."/>
            <person name="Miyauchi S."/>
            <person name="Poulain J."/>
            <person name="Riccioni C."/>
            <person name="Rubini A."/>
            <person name="Sitrit Y."/>
            <person name="Splivallo R."/>
            <person name="Traeger S."/>
            <person name="Wang M."/>
            <person name="Zifcakova L."/>
            <person name="Wipf D."/>
            <person name="Zambonelli A."/>
            <person name="Paolocci F."/>
            <person name="Nowrousian M."/>
            <person name="Ottonello S."/>
            <person name="Baldrian P."/>
            <person name="Spatafora J.W."/>
            <person name="Henrissat B."/>
            <person name="Nagy L.G."/>
            <person name="Aury J.M."/>
            <person name="Wincker P."/>
            <person name="Grigoriev I.V."/>
            <person name="Bonfante P."/>
            <person name="Martin F.M."/>
        </authorList>
    </citation>
    <scope>NUCLEOTIDE SEQUENCE [LARGE SCALE GENOMIC DNA]</scope>
    <source>
        <strain evidence="3 4">RN42</strain>
    </source>
</reference>
<name>A0A3N4IAL0_ASCIM</name>
<evidence type="ECO:0000256" key="1">
    <source>
        <dbReference type="SAM" id="MobiDB-lite"/>
    </source>
</evidence>
<organism evidence="3 4">
    <name type="scientific">Ascobolus immersus RN42</name>
    <dbReference type="NCBI Taxonomy" id="1160509"/>
    <lineage>
        <taxon>Eukaryota</taxon>
        <taxon>Fungi</taxon>
        <taxon>Dikarya</taxon>
        <taxon>Ascomycota</taxon>
        <taxon>Pezizomycotina</taxon>
        <taxon>Pezizomycetes</taxon>
        <taxon>Pezizales</taxon>
        <taxon>Ascobolaceae</taxon>
        <taxon>Ascobolus</taxon>
    </lineage>
</organism>
<feature type="region of interest" description="Disordered" evidence="1">
    <location>
        <begin position="48"/>
        <end position="96"/>
    </location>
</feature>
<feature type="signal peptide" evidence="2">
    <location>
        <begin position="1"/>
        <end position="27"/>
    </location>
</feature>
<keyword evidence="2" id="KW-0732">Signal</keyword>
<dbReference type="Proteomes" id="UP000275078">
    <property type="component" value="Unassembled WGS sequence"/>
</dbReference>
<keyword evidence="4" id="KW-1185">Reference proteome</keyword>
<gene>
    <name evidence="3" type="ORF">BJ508DRAFT_360791</name>
</gene>
<sequence>MHHHSLNHNLLALLTLSLVGLLTTSEAAPLPVPAYIVGHGGTSVASGRFWGSIGDPGSEGGGPASRGKGKGKVDLEDDSSSDKADHVDVIVGVDGR</sequence>
<proteinExistence type="predicted"/>
<evidence type="ECO:0000313" key="3">
    <source>
        <dbReference type="EMBL" id="RPA83112.1"/>
    </source>
</evidence>
<feature type="chain" id="PRO_5018071269" evidence="2">
    <location>
        <begin position="28"/>
        <end position="96"/>
    </location>
</feature>
<evidence type="ECO:0000256" key="2">
    <source>
        <dbReference type="SAM" id="SignalP"/>
    </source>
</evidence>
<evidence type="ECO:0000313" key="4">
    <source>
        <dbReference type="Proteomes" id="UP000275078"/>
    </source>
</evidence>